<feature type="region of interest" description="Disordered" evidence="1">
    <location>
        <begin position="490"/>
        <end position="539"/>
    </location>
</feature>
<evidence type="ECO:0000313" key="3">
    <source>
        <dbReference type="EMBL" id="CAL4780381.1"/>
    </source>
</evidence>
<name>A0A9P1CJZ9_9DINO</name>
<evidence type="ECO:0000256" key="1">
    <source>
        <dbReference type="SAM" id="MobiDB-lite"/>
    </source>
</evidence>
<feature type="compositionally biased region" description="Acidic residues" evidence="1">
    <location>
        <begin position="679"/>
        <end position="688"/>
    </location>
</feature>
<organism evidence="2">
    <name type="scientific">Cladocopium goreaui</name>
    <dbReference type="NCBI Taxonomy" id="2562237"/>
    <lineage>
        <taxon>Eukaryota</taxon>
        <taxon>Sar</taxon>
        <taxon>Alveolata</taxon>
        <taxon>Dinophyceae</taxon>
        <taxon>Suessiales</taxon>
        <taxon>Symbiodiniaceae</taxon>
        <taxon>Cladocopium</taxon>
    </lineage>
</organism>
<accession>A0A9P1CJZ9</accession>
<dbReference type="EMBL" id="CAMXCT030001788">
    <property type="protein sequence ID" value="CAL4780381.1"/>
    <property type="molecule type" value="Genomic_DNA"/>
</dbReference>
<dbReference type="EMBL" id="CAMXCT020001788">
    <property type="protein sequence ID" value="CAL1146444.1"/>
    <property type="molecule type" value="Genomic_DNA"/>
</dbReference>
<dbReference type="Proteomes" id="UP001152797">
    <property type="component" value="Unassembled WGS sequence"/>
</dbReference>
<evidence type="ECO:0000313" key="2">
    <source>
        <dbReference type="EMBL" id="CAI3993069.1"/>
    </source>
</evidence>
<feature type="region of interest" description="Disordered" evidence="1">
    <location>
        <begin position="607"/>
        <end position="691"/>
    </location>
</feature>
<feature type="compositionally biased region" description="Basic residues" evidence="1">
    <location>
        <begin position="366"/>
        <end position="381"/>
    </location>
</feature>
<feature type="region of interest" description="Disordered" evidence="1">
    <location>
        <begin position="975"/>
        <end position="1025"/>
    </location>
</feature>
<dbReference type="OrthoDB" id="408148at2759"/>
<proteinExistence type="predicted"/>
<feature type="compositionally biased region" description="Basic and acidic residues" evidence="1">
    <location>
        <begin position="975"/>
        <end position="995"/>
    </location>
</feature>
<feature type="compositionally biased region" description="Low complexity" evidence="1">
    <location>
        <begin position="649"/>
        <end position="658"/>
    </location>
</feature>
<dbReference type="EMBL" id="CAMXCT010001788">
    <property type="protein sequence ID" value="CAI3993069.1"/>
    <property type="molecule type" value="Genomic_DNA"/>
</dbReference>
<keyword evidence="4" id="KW-1185">Reference proteome</keyword>
<dbReference type="CDD" id="cd06503">
    <property type="entry name" value="ATP-synt_Fo_b"/>
    <property type="match status" value="1"/>
</dbReference>
<reference evidence="3 4" key="2">
    <citation type="submission" date="2024-05" db="EMBL/GenBank/DDBJ databases">
        <authorList>
            <person name="Chen Y."/>
            <person name="Shah S."/>
            <person name="Dougan E. K."/>
            <person name="Thang M."/>
            <person name="Chan C."/>
        </authorList>
    </citation>
    <scope>NUCLEOTIDE SEQUENCE [LARGE SCALE GENOMIC DNA]</scope>
</reference>
<feature type="compositionally biased region" description="Basic and acidic residues" evidence="1">
    <location>
        <begin position="623"/>
        <end position="647"/>
    </location>
</feature>
<gene>
    <name evidence="2" type="ORF">C1SCF055_LOCUS19849</name>
</gene>
<feature type="region of interest" description="Disordered" evidence="1">
    <location>
        <begin position="356"/>
        <end position="388"/>
    </location>
</feature>
<protein>
    <submittedName>
        <fullName evidence="3">Reticulocyte-binding protein homolog 2a (PfR2Ha) (PfRH2a) [Cleaved into: Reticulocyte-binding protein homolog 2a 85 kDa form Reticulocyte-binding protein homolog 2a 285 kDa form]</fullName>
    </submittedName>
</protein>
<sequence length="1025" mass="116973">MDVDSPDESPPVRDSTLVNIFECVLPGDVAVTIVEGREEVQAQWSISSFLKNIFSTKDTDSLRQHFADKLDEIKEVHERIWPGYVVPPMFLSKHDQADQEGRGESLGPTFLKTKTMPTSIAMSWIVWSVSKSKRRDIDRVKSQTFLRNLLVHVLEVAGTLQFSVVAVAKANARAKDIEISERNDCIDYRNLWDNKIKGRIVWVWEETKRRGESQITSNWDRPHWIDFIVFALDPKSGSAPQLLAPVAWSILAQTAAWMDTNMGRLALSFQSVQNSRHKNRQENHGLTVRKLLDELCFIWSPNILRGAYAVHRESSALHRAAQALSVAVGLVAEWISPKQLEDEVFKRWNFPKHNSTAITSKESAKPKKAAQPKQSKGRTRKPMSEGGRSVTTEFYNHATYEDMPPKHLNQLIVKKLDREELFLLLAFCFGFSPQDEPRRKKPEMLEAVKSEYERRGSPIAFTGWTVHEVKAFMLDHLKKVKKGGDCGVHARLLPRRPSPELPAPLPDGISVQDDDDKDSSGSSEKEGFSESEDDGLTDEGWKIQKKKGKYMLVHTETKESIELGHPDKGSTWEVYQDDDVDYLNQTDNDDWEAMSCLEYFQEVKASEKALDKKKAKPAPKTPMSERRAPRMKGMAEKTRAAPSEKKHTQQPAQSQEEASPPPEEEEEFGASSDESPQAPEEDENEEDMWMPFIAKDRAGKMFLIDPKPGKELKLPVDKCSDWEIVKNPEKKGYELVSKSNKDTPKDVEVIMAGRKAKKVEDEARFKLVQDVHAKVEKYKDEKVQKAALKNLEKVAEEHQRAREEDREKQRQKTEAHQKAAQERERKMIEDAVKLKEDKEAKAQEEAIRRMKEKEQEKIDAEKKKQLEEKLRREIQAKLEKEEAGKSDKASKIPDKAGDEEGDVHKTKETEKSKPEETDTVPEKGESKPKDKSKPKEEEPKKPAKSSGTDKKSDTQESFERCGGDVAGWINAQVKQERQLAHTKFWDRVRAREKREAKAKRKESKSVSTQEQPAGLQSKLPQINLD</sequence>
<feature type="region of interest" description="Disordered" evidence="1">
    <location>
        <begin position="793"/>
        <end position="959"/>
    </location>
</feature>
<dbReference type="AlphaFoldDB" id="A0A9P1CJZ9"/>
<evidence type="ECO:0000313" key="4">
    <source>
        <dbReference type="Proteomes" id="UP001152797"/>
    </source>
</evidence>
<comment type="caution">
    <text evidence="2">The sequence shown here is derived from an EMBL/GenBank/DDBJ whole genome shotgun (WGS) entry which is preliminary data.</text>
</comment>
<reference evidence="2" key="1">
    <citation type="submission" date="2022-10" db="EMBL/GenBank/DDBJ databases">
        <authorList>
            <person name="Chen Y."/>
            <person name="Dougan E. K."/>
            <person name="Chan C."/>
            <person name="Rhodes N."/>
            <person name="Thang M."/>
        </authorList>
    </citation>
    <scope>NUCLEOTIDE SEQUENCE</scope>
</reference>